<dbReference type="InterPro" id="IPR003695">
    <property type="entry name" value="Ppx_GppA_N"/>
</dbReference>
<evidence type="ECO:0000259" key="1">
    <source>
        <dbReference type="Pfam" id="PF02541"/>
    </source>
</evidence>
<accession>A0A2A2GFJ4</accession>
<evidence type="ECO:0000313" key="2">
    <source>
        <dbReference type="EMBL" id="PAU95542.1"/>
    </source>
</evidence>
<dbReference type="EMBL" id="NSKE01000001">
    <property type="protein sequence ID" value="PAU95542.1"/>
    <property type="molecule type" value="Genomic_DNA"/>
</dbReference>
<dbReference type="PANTHER" id="PTHR30005:SF0">
    <property type="entry name" value="RETROGRADE REGULATION PROTEIN 2"/>
    <property type="match status" value="1"/>
</dbReference>
<protein>
    <recommendedName>
        <fullName evidence="1">Ppx/GppA phosphatase N-terminal domain-containing protein</fullName>
    </recommendedName>
</protein>
<dbReference type="CDD" id="cd24054">
    <property type="entry name" value="ASKHA_NBD_AaPPX-GppA_MtPPX2-like"/>
    <property type="match status" value="1"/>
</dbReference>
<dbReference type="PANTHER" id="PTHR30005">
    <property type="entry name" value="EXOPOLYPHOSPHATASE"/>
    <property type="match status" value="1"/>
</dbReference>
<dbReference type="InterPro" id="IPR050273">
    <property type="entry name" value="GppA/Ppx_hydrolase"/>
</dbReference>
<dbReference type="Gene3D" id="3.30.420.150">
    <property type="entry name" value="Exopolyphosphatase. Domain 2"/>
    <property type="match status" value="1"/>
</dbReference>
<dbReference type="AlphaFoldDB" id="A0A2A2GFJ4"/>
<dbReference type="InterPro" id="IPR043129">
    <property type="entry name" value="ATPase_NBD"/>
</dbReference>
<organism evidence="2 3">
    <name type="scientific">Fodinibius salipaludis</name>
    <dbReference type="NCBI Taxonomy" id="2032627"/>
    <lineage>
        <taxon>Bacteria</taxon>
        <taxon>Pseudomonadati</taxon>
        <taxon>Balneolota</taxon>
        <taxon>Balneolia</taxon>
        <taxon>Balneolales</taxon>
        <taxon>Balneolaceae</taxon>
        <taxon>Fodinibius</taxon>
    </lineage>
</organism>
<dbReference type="GO" id="GO:0016462">
    <property type="term" value="F:pyrophosphatase activity"/>
    <property type="evidence" value="ECO:0007669"/>
    <property type="project" value="TreeGrafter"/>
</dbReference>
<feature type="domain" description="Ppx/GppA phosphatase N-terminal" evidence="1">
    <location>
        <begin position="16"/>
        <end position="300"/>
    </location>
</feature>
<dbReference type="Proteomes" id="UP000218831">
    <property type="component" value="Unassembled WGS sequence"/>
</dbReference>
<dbReference type="OrthoDB" id="9814545at2"/>
<name>A0A2A2GFJ4_9BACT</name>
<reference evidence="2 3" key="1">
    <citation type="submission" date="2017-08" db="EMBL/GenBank/DDBJ databases">
        <title>Aliifodinibius alkalisoli sp. nov., isolated from saline alkaline soil.</title>
        <authorList>
            <person name="Liu D."/>
            <person name="Zhang G."/>
        </authorList>
    </citation>
    <scope>NUCLEOTIDE SEQUENCE [LARGE SCALE GENOMIC DNA]</scope>
    <source>
        <strain evidence="2 3">WN023</strain>
    </source>
</reference>
<dbReference type="Gene3D" id="3.30.420.40">
    <property type="match status" value="1"/>
</dbReference>
<gene>
    <name evidence="2" type="ORF">CK503_00305</name>
</gene>
<dbReference type="Pfam" id="PF02541">
    <property type="entry name" value="Ppx-GppA"/>
    <property type="match status" value="1"/>
</dbReference>
<comment type="caution">
    <text evidence="2">The sequence shown here is derived from an EMBL/GenBank/DDBJ whole genome shotgun (WGS) entry which is preliminary data.</text>
</comment>
<proteinExistence type="predicted"/>
<keyword evidence="3" id="KW-1185">Reference proteome</keyword>
<evidence type="ECO:0000313" key="3">
    <source>
        <dbReference type="Proteomes" id="UP000218831"/>
    </source>
</evidence>
<dbReference type="SUPFAM" id="SSF53067">
    <property type="entry name" value="Actin-like ATPase domain"/>
    <property type="match status" value="2"/>
</dbReference>
<dbReference type="RefSeq" id="WP_095604787.1">
    <property type="nucleotide sequence ID" value="NZ_NSKE01000001.1"/>
</dbReference>
<sequence>MKASIDIGTNTTLLLVADKNGPSLNILEEQQRIPRLGAGVDDSKALSKAAMERVVESLREFLEIINNKYPEVDDIYVTATSAVRDAKNKAVFIDRVEHETGLQIRVLSGVEEAEYTFLGAKSMLGDLEGQQMVIDIGGGSTEIAYGGKQLQDRYSYDMGCVRFTERFLKNDPPTELQIRHCKDAVKEMLEEYEFTIPNQTTLIGVAGTVTSLTFIDLGLSSYDAEVLSGRIITNEGLQEYIKIFSGYRSKALEQKYPSVMKGRADIFMAGLLILDGFMNEYNFEELITSTGGIRHGAILANKEK</sequence>